<organism evidence="2 3">
    <name type="scientific">Geomicrobium halophilum</name>
    <dbReference type="NCBI Taxonomy" id="549000"/>
    <lineage>
        <taxon>Bacteria</taxon>
        <taxon>Bacillati</taxon>
        <taxon>Bacillota</taxon>
        <taxon>Bacilli</taxon>
        <taxon>Bacillales</taxon>
        <taxon>Geomicrobium</taxon>
    </lineage>
</organism>
<evidence type="ECO:0000313" key="3">
    <source>
        <dbReference type="Proteomes" id="UP000568839"/>
    </source>
</evidence>
<evidence type="ECO:0000259" key="1">
    <source>
        <dbReference type="Pfam" id="PF05598"/>
    </source>
</evidence>
<dbReference type="PANTHER" id="PTHR33408:SF2">
    <property type="entry name" value="TRANSPOSASE DDE DOMAIN-CONTAINING PROTEIN"/>
    <property type="match status" value="1"/>
</dbReference>
<proteinExistence type="predicted"/>
<accession>A0A841PZB0</accession>
<dbReference type="Proteomes" id="UP000568839">
    <property type="component" value="Unassembled WGS sequence"/>
</dbReference>
<reference evidence="2 3" key="1">
    <citation type="submission" date="2020-08" db="EMBL/GenBank/DDBJ databases">
        <title>Genomic Encyclopedia of Type Strains, Phase IV (KMG-IV): sequencing the most valuable type-strain genomes for metagenomic binning, comparative biology and taxonomic classification.</title>
        <authorList>
            <person name="Goeker M."/>
        </authorList>
    </citation>
    <scope>NUCLEOTIDE SEQUENCE [LARGE SCALE GENOMIC DNA]</scope>
    <source>
        <strain evidence="2 3">DSM 21769</strain>
    </source>
</reference>
<dbReference type="EMBL" id="JACHHJ010000003">
    <property type="protein sequence ID" value="MBB6450233.1"/>
    <property type="molecule type" value="Genomic_DNA"/>
</dbReference>
<dbReference type="Pfam" id="PF05598">
    <property type="entry name" value="DUF772"/>
    <property type="match status" value="1"/>
</dbReference>
<protein>
    <submittedName>
        <fullName evidence="2">Transposase</fullName>
    </submittedName>
</protein>
<keyword evidence="3" id="KW-1185">Reference proteome</keyword>
<name>A0A841PZB0_9BACL</name>
<gene>
    <name evidence="2" type="ORF">HNR44_002216</name>
</gene>
<comment type="caution">
    <text evidence="2">The sequence shown here is derived from an EMBL/GenBank/DDBJ whole genome shotgun (WGS) entry which is preliminary data.</text>
</comment>
<dbReference type="PANTHER" id="PTHR33408">
    <property type="entry name" value="TRANSPOSASE"/>
    <property type="match status" value="1"/>
</dbReference>
<dbReference type="RefSeq" id="WP_184404293.1">
    <property type="nucleotide sequence ID" value="NZ_JACHHJ010000003.1"/>
</dbReference>
<dbReference type="AlphaFoldDB" id="A0A841PZB0"/>
<sequence length="119" mass="13969">MPYTEGEDRHQIISCQIRCFVEEENPVRVIDTYVESLSLEELGFHMYSSTKAGQKPYRRGDLLTLYLYCYMNGIRSSRKMETETKRNIELMWLIGKLQPDHGILSVFMKNNQKSIKKAV</sequence>
<dbReference type="InterPro" id="IPR008490">
    <property type="entry name" value="Transposase_InsH_N"/>
</dbReference>
<evidence type="ECO:0000313" key="2">
    <source>
        <dbReference type="EMBL" id="MBB6450233.1"/>
    </source>
</evidence>
<feature type="domain" description="Transposase InsH N-terminal" evidence="1">
    <location>
        <begin position="18"/>
        <end position="109"/>
    </location>
</feature>